<feature type="transmembrane region" description="Helical" evidence="1">
    <location>
        <begin position="16"/>
        <end position="37"/>
    </location>
</feature>
<name>A0ABU5TYB0_9CYAN</name>
<keyword evidence="1" id="KW-0812">Transmembrane</keyword>
<accession>A0ABU5TYB0</accession>
<proteinExistence type="predicted"/>
<evidence type="ECO:0000256" key="1">
    <source>
        <dbReference type="SAM" id="Phobius"/>
    </source>
</evidence>
<protein>
    <submittedName>
        <fullName evidence="2">Uncharacterized protein</fullName>
    </submittedName>
</protein>
<keyword evidence="1" id="KW-0472">Membrane</keyword>
<keyword evidence="1" id="KW-1133">Transmembrane helix</keyword>
<evidence type="ECO:0000313" key="2">
    <source>
        <dbReference type="EMBL" id="MEA5519438.1"/>
    </source>
</evidence>
<organism evidence="2 3">
    <name type="scientific">Limnoraphis robusta CCNP1315</name>
    <dbReference type="NCBI Taxonomy" id="3110306"/>
    <lineage>
        <taxon>Bacteria</taxon>
        <taxon>Bacillati</taxon>
        <taxon>Cyanobacteriota</taxon>
        <taxon>Cyanophyceae</taxon>
        <taxon>Oscillatoriophycideae</taxon>
        <taxon>Oscillatoriales</taxon>
        <taxon>Sirenicapillariaceae</taxon>
        <taxon>Limnoraphis</taxon>
    </lineage>
</organism>
<reference evidence="2 3" key="1">
    <citation type="submission" date="2023-12" db="EMBL/GenBank/DDBJ databases">
        <title>Baltic Sea Cyanobacteria.</title>
        <authorList>
            <person name="Delbaje E."/>
            <person name="Fewer D.P."/>
            <person name="Shishido T.K."/>
        </authorList>
    </citation>
    <scope>NUCLEOTIDE SEQUENCE [LARGE SCALE GENOMIC DNA]</scope>
    <source>
        <strain evidence="2 3">CCNP 1315</strain>
    </source>
</reference>
<dbReference type="Proteomes" id="UP001301728">
    <property type="component" value="Unassembled WGS sequence"/>
</dbReference>
<dbReference type="RefSeq" id="WP_323218757.1">
    <property type="nucleotide sequence ID" value="NZ_JAYGHT010000031.1"/>
</dbReference>
<keyword evidence="3" id="KW-1185">Reference proteome</keyword>
<dbReference type="EMBL" id="JAYGHT010000031">
    <property type="protein sequence ID" value="MEA5519438.1"/>
    <property type="molecule type" value="Genomic_DNA"/>
</dbReference>
<sequence length="116" mass="13295">MIPVVLLSVILHPVRLLYSMSALGLMVLFFWSLQLAFREGIIHLKRLHSIPCSGCAYFTGDYRLKCTVHPKMALTEEALECRDFELNRDKRLRLQEVYSSHCGAANVVRNFQRPSG</sequence>
<evidence type="ECO:0000313" key="3">
    <source>
        <dbReference type="Proteomes" id="UP001301728"/>
    </source>
</evidence>
<gene>
    <name evidence="2" type="ORF">VB854_10810</name>
</gene>
<comment type="caution">
    <text evidence="2">The sequence shown here is derived from an EMBL/GenBank/DDBJ whole genome shotgun (WGS) entry which is preliminary data.</text>
</comment>